<feature type="transmembrane region" description="Helical" evidence="7">
    <location>
        <begin position="63"/>
        <end position="83"/>
    </location>
</feature>
<feature type="transmembrane region" description="Helical" evidence="7">
    <location>
        <begin position="160"/>
        <end position="180"/>
    </location>
</feature>
<dbReference type="InterPro" id="IPR036640">
    <property type="entry name" value="ABC1_TM_sf"/>
</dbReference>
<dbReference type="SUPFAM" id="SSF90123">
    <property type="entry name" value="ABC transporter transmembrane region"/>
    <property type="match status" value="1"/>
</dbReference>
<dbReference type="Pfam" id="PF00005">
    <property type="entry name" value="ABC_tran"/>
    <property type="match status" value="1"/>
</dbReference>
<dbReference type="RefSeq" id="WP_344696934.1">
    <property type="nucleotide sequence ID" value="NZ_BAABBR010000001.1"/>
</dbReference>
<dbReference type="PROSITE" id="PS50929">
    <property type="entry name" value="ABC_TM1F"/>
    <property type="match status" value="1"/>
</dbReference>
<feature type="transmembrane region" description="Helical" evidence="7">
    <location>
        <begin position="129"/>
        <end position="154"/>
    </location>
</feature>
<evidence type="ECO:0000256" key="1">
    <source>
        <dbReference type="ARBA" id="ARBA00004651"/>
    </source>
</evidence>
<comment type="caution">
    <text evidence="10">The sequence shown here is derived from an EMBL/GenBank/DDBJ whole genome shotgun (WGS) entry which is preliminary data.</text>
</comment>
<dbReference type="CDD" id="cd03228">
    <property type="entry name" value="ABCC_MRP_Like"/>
    <property type="match status" value="1"/>
</dbReference>
<dbReference type="Proteomes" id="UP001424459">
    <property type="component" value="Unassembled WGS sequence"/>
</dbReference>
<dbReference type="InterPro" id="IPR039421">
    <property type="entry name" value="Type_1_exporter"/>
</dbReference>
<evidence type="ECO:0000256" key="4">
    <source>
        <dbReference type="ARBA" id="ARBA00022840"/>
    </source>
</evidence>
<feature type="transmembrane region" description="Helical" evidence="7">
    <location>
        <begin position="21"/>
        <end position="43"/>
    </location>
</feature>
<keyword evidence="4 10" id="KW-0067">ATP-binding</keyword>
<dbReference type="PANTHER" id="PTHR24221">
    <property type="entry name" value="ATP-BINDING CASSETTE SUB-FAMILY B"/>
    <property type="match status" value="1"/>
</dbReference>
<dbReference type="SUPFAM" id="SSF52540">
    <property type="entry name" value="P-loop containing nucleoside triphosphate hydrolases"/>
    <property type="match status" value="1"/>
</dbReference>
<dbReference type="Gene3D" id="1.20.1560.10">
    <property type="entry name" value="ABC transporter type 1, transmembrane domain"/>
    <property type="match status" value="1"/>
</dbReference>
<dbReference type="InterPro" id="IPR003593">
    <property type="entry name" value="AAA+_ATPase"/>
</dbReference>
<evidence type="ECO:0000259" key="9">
    <source>
        <dbReference type="PROSITE" id="PS50929"/>
    </source>
</evidence>
<proteinExistence type="predicted"/>
<keyword evidence="2 7" id="KW-0812">Transmembrane</keyword>
<protein>
    <submittedName>
        <fullName evidence="10">ABC transporter ATP-binding protein</fullName>
    </submittedName>
</protein>
<evidence type="ECO:0000313" key="11">
    <source>
        <dbReference type="Proteomes" id="UP001424459"/>
    </source>
</evidence>
<dbReference type="PROSITE" id="PS50893">
    <property type="entry name" value="ABC_TRANSPORTER_2"/>
    <property type="match status" value="1"/>
</dbReference>
<evidence type="ECO:0000256" key="5">
    <source>
        <dbReference type="ARBA" id="ARBA00022989"/>
    </source>
</evidence>
<keyword evidence="6 7" id="KW-0472">Membrane</keyword>
<organism evidence="10 11">
    <name type="scientific">Sphingomonas rosea</name>
    <dbReference type="NCBI Taxonomy" id="335605"/>
    <lineage>
        <taxon>Bacteria</taxon>
        <taxon>Pseudomonadati</taxon>
        <taxon>Pseudomonadota</taxon>
        <taxon>Alphaproteobacteria</taxon>
        <taxon>Sphingomonadales</taxon>
        <taxon>Sphingomonadaceae</taxon>
        <taxon>Sphingomonas</taxon>
    </lineage>
</organism>
<evidence type="ECO:0000256" key="2">
    <source>
        <dbReference type="ARBA" id="ARBA00022692"/>
    </source>
</evidence>
<evidence type="ECO:0000313" key="10">
    <source>
        <dbReference type="EMBL" id="GAA4039112.1"/>
    </source>
</evidence>
<dbReference type="SMART" id="SM00382">
    <property type="entry name" value="AAA"/>
    <property type="match status" value="1"/>
</dbReference>
<dbReference type="PANTHER" id="PTHR24221:SF654">
    <property type="entry name" value="ATP-BINDING CASSETTE SUB-FAMILY B MEMBER 6"/>
    <property type="match status" value="1"/>
</dbReference>
<sequence length="554" mass="57969">MSGDNPLRLLTGALGREGRRRLVLLGMLTLVGGVAEFASLAALAALFRDWLGGTAADLPRTRLALFAGAVLVAAAVRLLLLAANQRLAFETGHRLLVAVQRRVLARDWQAHAEARSSGPLAAMELVEQWLFSGLMPVLQGASAAVLGAGILIGLLWVDPIAALAAGALLGGLFVLTTLLVRPALHRGSDTLGHDYEARVAAVQDHVGALRELILAGARGVAAERFRAIDRQLADNRTRLAILNGVPRILVESLGLVALALVAAWVAGRPGGLAAALPTLGALALGAQRLLPQLQAVSAAVNSWRATRGVQQRLAAMLAGPDLDGTARPTPLPFTDDIALEDVSFAYQGRAQPVLEGVSLTIRKGERVALVGRSGSGKSTLADLVMGLLAPDRGRLLVDGVALGGGNIEAWQRNVAHVPQAPFLADDSIARNIAFMDDAPDYVRIVQAARQVGLHELISGLPRGYETRVGERGQLLSGGQRQRLALARALYAPAPLLVLDEATSALDPQSEAHVLAALDALQAAGTTLLLIAHRPAILAGCDRLVRLEGGRAVEG</sequence>
<keyword evidence="3" id="KW-0547">Nucleotide-binding</keyword>
<feature type="domain" description="ABC transporter" evidence="8">
    <location>
        <begin position="337"/>
        <end position="554"/>
    </location>
</feature>
<dbReference type="InterPro" id="IPR027417">
    <property type="entry name" value="P-loop_NTPase"/>
</dbReference>
<dbReference type="EMBL" id="BAABBR010000001">
    <property type="protein sequence ID" value="GAA4039112.1"/>
    <property type="molecule type" value="Genomic_DNA"/>
</dbReference>
<dbReference type="Gene3D" id="3.40.50.300">
    <property type="entry name" value="P-loop containing nucleotide triphosphate hydrolases"/>
    <property type="match status" value="1"/>
</dbReference>
<name>A0ABP7UAJ9_9SPHN</name>
<dbReference type="InterPro" id="IPR017871">
    <property type="entry name" value="ABC_transporter-like_CS"/>
</dbReference>
<dbReference type="InterPro" id="IPR011527">
    <property type="entry name" value="ABC1_TM_dom"/>
</dbReference>
<reference evidence="11" key="1">
    <citation type="journal article" date="2019" name="Int. J. Syst. Evol. Microbiol.">
        <title>The Global Catalogue of Microorganisms (GCM) 10K type strain sequencing project: providing services to taxonomists for standard genome sequencing and annotation.</title>
        <authorList>
            <consortium name="The Broad Institute Genomics Platform"/>
            <consortium name="The Broad Institute Genome Sequencing Center for Infectious Disease"/>
            <person name="Wu L."/>
            <person name="Ma J."/>
        </authorList>
    </citation>
    <scope>NUCLEOTIDE SEQUENCE [LARGE SCALE GENOMIC DNA]</scope>
    <source>
        <strain evidence="11">JCM 17564</strain>
    </source>
</reference>
<keyword evidence="11" id="KW-1185">Reference proteome</keyword>
<dbReference type="GO" id="GO:0005524">
    <property type="term" value="F:ATP binding"/>
    <property type="evidence" value="ECO:0007669"/>
    <property type="project" value="UniProtKB-KW"/>
</dbReference>
<evidence type="ECO:0000259" key="8">
    <source>
        <dbReference type="PROSITE" id="PS50893"/>
    </source>
</evidence>
<feature type="transmembrane region" description="Helical" evidence="7">
    <location>
        <begin position="248"/>
        <end position="266"/>
    </location>
</feature>
<accession>A0ABP7UAJ9</accession>
<evidence type="ECO:0000256" key="6">
    <source>
        <dbReference type="ARBA" id="ARBA00023136"/>
    </source>
</evidence>
<evidence type="ECO:0000256" key="7">
    <source>
        <dbReference type="SAM" id="Phobius"/>
    </source>
</evidence>
<comment type="subcellular location">
    <subcellularLocation>
        <location evidence="1">Cell membrane</location>
        <topology evidence="1">Multi-pass membrane protein</topology>
    </subcellularLocation>
</comment>
<keyword evidence="5 7" id="KW-1133">Transmembrane helix</keyword>
<gene>
    <name evidence="10" type="ORF">GCM10022281_19990</name>
</gene>
<dbReference type="PROSITE" id="PS00211">
    <property type="entry name" value="ABC_TRANSPORTER_1"/>
    <property type="match status" value="1"/>
</dbReference>
<dbReference type="InterPro" id="IPR003439">
    <property type="entry name" value="ABC_transporter-like_ATP-bd"/>
</dbReference>
<evidence type="ECO:0000256" key="3">
    <source>
        <dbReference type="ARBA" id="ARBA00022741"/>
    </source>
</evidence>
<feature type="domain" description="ABC transmembrane type-1" evidence="9">
    <location>
        <begin position="23"/>
        <end position="305"/>
    </location>
</feature>